<keyword evidence="1" id="KW-1133">Transmembrane helix</keyword>
<evidence type="ECO:0000313" key="3">
    <source>
        <dbReference type="Proteomes" id="UP000195521"/>
    </source>
</evidence>
<dbReference type="RefSeq" id="XP_028546936.1">
    <property type="nucleotide sequence ID" value="XM_028691135.1"/>
</dbReference>
<keyword evidence="1" id="KW-0472">Membrane</keyword>
<reference evidence="3" key="1">
    <citation type="submission" date="2017-04" db="EMBL/GenBank/DDBJ databases">
        <title>Plasmodium gonderi genome.</title>
        <authorList>
            <person name="Arisue N."/>
            <person name="Honma H."/>
            <person name="Kawai S."/>
            <person name="Tougan T."/>
            <person name="Tanabe K."/>
            <person name="Horii T."/>
        </authorList>
    </citation>
    <scope>NUCLEOTIDE SEQUENCE [LARGE SCALE GENOMIC DNA]</scope>
    <source>
        <strain evidence="3">ATCC 30045</strain>
    </source>
</reference>
<dbReference type="Proteomes" id="UP000195521">
    <property type="component" value="Unassembled WGS sequence"/>
</dbReference>
<gene>
    <name evidence="2" type="ORF">PGO_002480</name>
</gene>
<evidence type="ECO:0000256" key="1">
    <source>
        <dbReference type="SAM" id="Phobius"/>
    </source>
</evidence>
<protein>
    <submittedName>
        <fullName evidence="2">Variable surface protein</fullName>
    </submittedName>
</protein>
<dbReference type="AlphaFoldDB" id="A0A1Y1JT80"/>
<name>A0A1Y1JT80_PLAGO</name>
<feature type="transmembrane region" description="Helical" evidence="1">
    <location>
        <begin position="288"/>
        <end position="308"/>
    </location>
</feature>
<keyword evidence="3" id="KW-1185">Reference proteome</keyword>
<comment type="caution">
    <text evidence="2">The sequence shown here is derived from an EMBL/GenBank/DDBJ whole genome shotgun (WGS) entry which is preliminary data.</text>
</comment>
<sequence length="368" mass="43483">MNVLHFFKSIKRLEIEFPDLPSYKRYDDMNKEENLIDINGECDKLGLNDNDVITFCKRIVTFLTEASRIPWDKRKNYCYYFQHWFFDNIGKYYSAENKINKEQVVNKLFDMVSSLISKYSIDSSCRCAHSGTPLVWKEEKDLHDYHVNFNYITCNKENENKCEKYVEYVTYINSIYEEKEEFCCGEFELGFCDAYIKCDYDFNPNELLHKLKEELQVIKKAKNKVSNGTSTDSHDPIVNSFPQERTSQKFLEITSDNHEESLSRSSEAITVIPDISETTNKLIKSDNFPRLVVVSSIMGTIIFLFYYYKSITIRSQMHKRDIKKKKISKHNHGNFVNELLEHELESLLECPQARRSYISYHTGRVPFH</sequence>
<evidence type="ECO:0000313" key="2">
    <source>
        <dbReference type="EMBL" id="GAW84347.1"/>
    </source>
</evidence>
<accession>A0A1Y1JT80</accession>
<dbReference type="Pfam" id="PF05795">
    <property type="entry name" value="Plasmodium_Vir"/>
    <property type="match status" value="1"/>
</dbReference>
<organism evidence="2 3">
    <name type="scientific">Plasmodium gonderi</name>
    <dbReference type="NCBI Taxonomy" id="77519"/>
    <lineage>
        <taxon>Eukaryota</taxon>
        <taxon>Sar</taxon>
        <taxon>Alveolata</taxon>
        <taxon>Apicomplexa</taxon>
        <taxon>Aconoidasida</taxon>
        <taxon>Haemosporida</taxon>
        <taxon>Plasmodiidae</taxon>
        <taxon>Plasmodium</taxon>
        <taxon>Plasmodium (Plasmodium)</taxon>
    </lineage>
</organism>
<dbReference type="EMBL" id="BDQF01000246">
    <property type="protein sequence ID" value="GAW84347.1"/>
    <property type="molecule type" value="Genomic_DNA"/>
</dbReference>
<keyword evidence="1" id="KW-0812">Transmembrane</keyword>
<dbReference type="InterPro" id="IPR008780">
    <property type="entry name" value="Plasmodium_Vir"/>
</dbReference>
<proteinExistence type="predicted"/>
<dbReference type="GeneID" id="39745155"/>